<keyword evidence="5" id="KW-1185">Reference proteome</keyword>
<dbReference type="InParanoid" id="A9REQ8"/>
<feature type="compositionally biased region" description="Low complexity" evidence="1">
    <location>
        <begin position="83"/>
        <end position="97"/>
    </location>
</feature>
<evidence type="ECO:0000313" key="4">
    <source>
        <dbReference type="EnsemblPlants" id="Pp3c13_13740V3.1"/>
    </source>
</evidence>
<dbReference type="InterPro" id="IPR021109">
    <property type="entry name" value="Peptidase_aspartic_dom_sf"/>
</dbReference>
<organism evidence="3">
    <name type="scientific">Physcomitrium patens</name>
    <name type="common">Spreading-leaved earth moss</name>
    <name type="synonym">Physcomitrella patens</name>
    <dbReference type="NCBI Taxonomy" id="3218"/>
    <lineage>
        <taxon>Eukaryota</taxon>
        <taxon>Viridiplantae</taxon>
        <taxon>Streptophyta</taxon>
        <taxon>Embryophyta</taxon>
        <taxon>Bryophyta</taxon>
        <taxon>Bryophytina</taxon>
        <taxon>Bryopsida</taxon>
        <taxon>Funariidae</taxon>
        <taxon>Funariales</taxon>
        <taxon>Funariaceae</taxon>
        <taxon>Physcomitrium</taxon>
    </lineage>
</organism>
<dbReference type="Gramene" id="Pp3c13_13740V3.1">
    <property type="protein sequence ID" value="Pp3c13_13740V3.1"/>
    <property type="gene ID" value="Pp3c13_13740"/>
</dbReference>
<reference evidence="3 5" key="1">
    <citation type="journal article" date="2008" name="Science">
        <title>The Physcomitrella genome reveals evolutionary insights into the conquest of land by plants.</title>
        <authorList>
            <person name="Rensing S."/>
            <person name="Lang D."/>
            <person name="Zimmer A."/>
            <person name="Terry A."/>
            <person name="Salamov A."/>
            <person name="Shapiro H."/>
            <person name="Nishiyama T."/>
            <person name="Perroud P.-F."/>
            <person name="Lindquist E."/>
            <person name="Kamisugi Y."/>
            <person name="Tanahashi T."/>
            <person name="Sakakibara K."/>
            <person name="Fujita T."/>
            <person name="Oishi K."/>
            <person name="Shin-I T."/>
            <person name="Kuroki Y."/>
            <person name="Toyoda A."/>
            <person name="Suzuki Y."/>
            <person name="Hashimoto A."/>
            <person name="Yamaguchi K."/>
            <person name="Sugano A."/>
            <person name="Kohara Y."/>
            <person name="Fujiyama A."/>
            <person name="Anterola A."/>
            <person name="Aoki S."/>
            <person name="Ashton N."/>
            <person name="Barbazuk W.B."/>
            <person name="Barker E."/>
            <person name="Bennetzen J."/>
            <person name="Bezanilla M."/>
            <person name="Blankenship R."/>
            <person name="Cho S.H."/>
            <person name="Dutcher S."/>
            <person name="Estelle M."/>
            <person name="Fawcett J.A."/>
            <person name="Gundlach H."/>
            <person name="Hanada K."/>
            <person name="Heyl A."/>
            <person name="Hicks K.A."/>
            <person name="Hugh J."/>
            <person name="Lohr M."/>
            <person name="Mayer K."/>
            <person name="Melkozernov A."/>
            <person name="Murata T."/>
            <person name="Nelson D."/>
            <person name="Pils B."/>
            <person name="Prigge M."/>
            <person name="Reiss B."/>
            <person name="Renner T."/>
            <person name="Rombauts S."/>
            <person name="Rushton P."/>
            <person name="Sanderfoot A."/>
            <person name="Schween G."/>
            <person name="Shiu S.-H."/>
            <person name="Stueber K."/>
            <person name="Theodoulou F.L."/>
            <person name="Tu H."/>
            <person name="Van de Peer Y."/>
            <person name="Verrier P.J."/>
            <person name="Waters E."/>
            <person name="Wood A."/>
            <person name="Yang L."/>
            <person name="Cove D."/>
            <person name="Cuming A."/>
            <person name="Hasebe M."/>
            <person name="Lucas S."/>
            <person name="Mishler D.B."/>
            <person name="Reski R."/>
            <person name="Grigoriev I."/>
            <person name="Quatrano R.S."/>
            <person name="Boore J.L."/>
        </authorList>
    </citation>
    <scope>NUCLEOTIDE SEQUENCE [LARGE SCALE GENOMIC DNA]</scope>
    <source>
        <strain evidence="4 5">cv. Gransden 2004</strain>
    </source>
</reference>
<name>A9REQ8_PHYPA</name>
<evidence type="ECO:0000256" key="1">
    <source>
        <dbReference type="SAM" id="MobiDB-lite"/>
    </source>
</evidence>
<reference evidence="4" key="3">
    <citation type="submission" date="2020-12" db="UniProtKB">
        <authorList>
            <consortium name="EnsemblPlants"/>
        </authorList>
    </citation>
    <scope>IDENTIFICATION</scope>
</reference>
<dbReference type="EMBL" id="ABEU02000013">
    <property type="protein sequence ID" value="PNR42495.1"/>
    <property type="molecule type" value="Genomic_DNA"/>
</dbReference>
<dbReference type="HOGENOM" id="CLU_1663664_0_0_1"/>
<dbReference type="PaxDb" id="3218-PP1S5_46V6.1"/>
<dbReference type="Proteomes" id="UP000006727">
    <property type="component" value="Chromosome 13"/>
</dbReference>
<accession>A9REQ8</accession>
<keyword evidence="2" id="KW-1133">Transmembrane helix</keyword>
<keyword evidence="2" id="KW-0472">Membrane</keyword>
<dbReference type="Gene3D" id="2.40.70.10">
    <property type="entry name" value="Acid Proteases"/>
    <property type="match status" value="1"/>
</dbReference>
<feature type="region of interest" description="Disordered" evidence="1">
    <location>
        <begin position="77"/>
        <end position="98"/>
    </location>
</feature>
<keyword evidence="2" id="KW-0812">Transmembrane</keyword>
<evidence type="ECO:0000313" key="5">
    <source>
        <dbReference type="Proteomes" id="UP000006727"/>
    </source>
</evidence>
<protein>
    <submittedName>
        <fullName evidence="3 4">Uncharacterized protein</fullName>
    </submittedName>
</protein>
<evidence type="ECO:0000313" key="3">
    <source>
        <dbReference type="EMBL" id="PNR42495.1"/>
    </source>
</evidence>
<reference evidence="3 5" key="2">
    <citation type="journal article" date="2018" name="Plant J.">
        <title>The Physcomitrella patens chromosome-scale assembly reveals moss genome structure and evolution.</title>
        <authorList>
            <person name="Lang D."/>
            <person name="Ullrich K.K."/>
            <person name="Murat F."/>
            <person name="Fuchs J."/>
            <person name="Jenkins J."/>
            <person name="Haas F.B."/>
            <person name="Piednoel M."/>
            <person name="Gundlach H."/>
            <person name="Van Bel M."/>
            <person name="Meyberg R."/>
            <person name="Vives C."/>
            <person name="Morata J."/>
            <person name="Symeonidi A."/>
            <person name="Hiss M."/>
            <person name="Muchero W."/>
            <person name="Kamisugi Y."/>
            <person name="Saleh O."/>
            <person name="Blanc G."/>
            <person name="Decker E.L."/>
            <person name="van Gessel N."/>
            <person name="Grimwood J."/>
            <person name="Hayes R.D."/>
            <person name="Graham S.W."/>
            <person name="Gunter L.E."/>
            <person name="McDaniel S.F."/>
            <person name="Hoernstein S.N.W."/>
            <person name="Larsson A."/>
            <person name="Li F.W."/>
            <person name="Perroud P.F."/>
            <person name="Phillips J."/>
            <person name="Ranjan P."/>
            <person name="Rokshar D.S."/>
            <person name="Rothfels C.J."/>
            <person name="Schneider L."/>
            <person name="Shu S."/>
            <person name="Stevenson D.W."/>
            <person name="Thummler F."/>
            <person name="Tillich M."/>
            <person name="Villarreal Aguilar J.C."/>
            <person name="Widiez T."/>
            <person name="Wong G.K."/>
            <person name="Wymore A."/>
            <person name="Zhang Y."/>
            <person name="Zimmer A.D."/>
            <person name="Quatrano R.S."/>
            <person name="Mayer K.F.X."/>
            <person name="Goodstein D."/>
            <person name="Casacuberta J.M."/>
            <person name="Vandepoele K."/>
            <person name="Reski R."/>
            <person name="Cuming A.C."/>
            <person name="Tuskan G.A."/>
            <person name="Maumus F."/>
            <person name="Salse J."/>
            <person name="Schmutz J."/>
            <person name="Rensing S.A."/>
        </authorList>
    </citation>
    <scope>NUCLEOTIDE SEQUENCE [LARGE SCALE GENOMIC DNA]</scope>
    <source>
        <strain evidence="4 5">cv. Gransden 2004</strain>
    </source>
</reference>
<dbReference type="EnsemblPlants" id="Pp3c13_13740V3.1">
    <property type="protein sequence ID" value="Pp3c13_13740V3.1"/>
    <property type="gene ID" value="Pp3c13_13740"/>
</dbReference>
<dbReference type="AlphaFoldDB" id="A9REQ8"/>
<feature type="transmembrane region" description="Helical" evidence="2">
    <location>
        <begin position="12"/>
        <end position="31"/>
    </location>
</feature>
<evidence type="ECO:0000256" key="2">
    <source>
        <dbReference type="SAM" id="Phobius"/>
    </source>
</evidence>
<proteinExistence type="predicted"/>
<sequence length="159" mass="17826">MDQHSVKSLGLITNLPFIVNCIIVTVDFYFLEIIDSTGRYLVILGRPWLTEVNAVNNWKPGKLKIGPRRNRVRIRVMKRSSSESEGASSPEESSGDSVTRYLDTNLDLPTPIKLLEISELIQFGPTLSDMEKSGINSLIEEFSGLLVTRYSDLPAIKLE</sequence>
<gene>
    <name evidence="3" type="ORF">PHYPA_017325</name>
</gene>